<sequence>MTSNPSYIIEKANGVQINSDLYEFDKQKNQINKNSEPFIENVKNFKVTKSGNNCSIIIEGTKGYKQQTVINLRGDNNEG</sequence>
<reference evidence="2" key="2">
    <citation type="submission" date="2016-03" db="EMBL/GenBank/DDBJ databases">
        <authorList>
            <person name="Ploux O."/>
        </authorList>
    </citation>
    <scope>NUCLEOTIDE SEQUENCE [LARGE SCALE GENOMIC DNA]</scope>
    <source>
        <strain evidence="2">PP9</strain>
    </source>
</reference>
<dbReference type="Proteomes" id="UP000076021">
    <property type="component" value="Chromosome"/>
</dbReference>
<keyword evidence="2" id="KW-1185">Reference proteome</keyword>
<name>A0A143HCK0_9BACL</name>
<organism evidence="1 2">
    <name type="scientific">Rummeliibacillus stabekisii</name>
    <dbReference type="NCBI Taxonomy" id="241244"/>
    <lineage>
        <taxon>Bacteria</taxon>
        <taxon>Bacillati</taxon>
        <taxon>Bacillota</taxon>
        <taxon>Bacilli</taxon>
        <taxon>Bacillales</taxon>
        <taxon>Caryophanaceae</taxon>
        <taxon>Rummeliibacillus</taxon>
    </lineage>
</organism>
<dbReference type="KEGG" id="rst:ATY39_08580"/>
<dbReference type="RefSeq" id="WP_066788573.1">
    <property type="nucleotide sequence ID" value="NZ_CP014806.1"/>
</dbReference>
<evidence type="ECO:0000313" key="2">
    <source>
        <dbReference type="Proteomes" id="UP000076021"/>
    </source>
</evidence>
<proteinExistence type="predicted"/>
<dbReference type="STRING" id="241244.ATY39_08580"/>
<gene>
    <name evidence="1" type="ORF">ATY39_08580</name>
</gene>
<evidence type="ECO:0000313" key="1">
    <source>
        <dbReference type="EMBL" id="AMW99507.1"/>
    </source>
</evidence>
<protein>
    <submittedName>
        <fullName evidence="1">Uncharacterized protein</fullName>
    </submittedName>
</protein>
<dbReference type="AlphaFoldDB" id="A0A143HCK0"/>
<accession>A0A143HCK0</accession>
<dbReference type="EMBL" id="CP014806">
    <property type="protein sequence ID" value="AMW99507.1"/>
    <property type="molecule type" value="Genomic_DNA"/>
</dbReference>
<reference evidence="1 2" key="1">
    <citation type="journal article" date="2016" name="Genome Announc.">
        <title>Whole-Genome Sequence of Rummeliibacillus stabekisii Strain PP9 Isolated from Antarctic Soil.</title>
        <authorList>
            <person name="da Mota F.F."/>
            <person name="Vollu R.E."/>
            <person name="Jurelevicius D."/>
            <person name="Seldin L."/>
        </authorList>
    </citation>
    <scope>NUCLEOTIDE SEQUENCE [LARGE SCALE GENOMIC DNA]</scope>
    <source>
        <strain evidence="1 2">PP9</strain>
    </source>
</reference>